<evidence type="ECO:0000256" key="1">
    <source>
        <dbReference type="SAM" id="MobiDB-lite"/>
    </source>
</evidence>
<dbReference type="AlphaFoldDB" id="A0A9Q9AV38"/>
<dbReference type="InterPro" id="IPR036047">
    <property type="entry name" value="F-box-like_dom_sf"/>
</dbReference>
<sequence>MPGTATATTTSRDSLAAVKTTSHPRTRPTPTKSPQELNHGHHQTARTTSIEQVLATTELLEAILLQLPIRSVLLSQRISKTWHATITSSISLQRALFLRPAPVLSTSPRSRKIHFIDLSTPCHQVLSLRGTQSLLTSILPIRKREKVSTFTLTNSRSSATEDEVGSWRSMLLSQPPRDTECFIGNYIDELEAASEGQMDFNPGDSCEVLRTDAMRQRGEMFGLAAVRIERVGGVTMAEFAEASAGERARCDVAKLRGSEYRFTWAGHDTISGVVHLWEDIKNAQVKRQMELDENDDEESGRLPERHSE</sequence>
<reference evidence="2" key="1">
    <citation type="submission" date="2022-06" db="EMBL/GenBank/DDBJ databases">
        <title>Complete genome sequences of two strains of the flax pathogen Septoria linicola.</title>
        <authorList>
            <person name="Lapalu N."/>
            <person name="Simon A."/>
            <person name="Demenou B."/>
            <person name="Paumier D."/>
            <person name="Guillot M.-P."/>
            <person name="Gout L."/>
            <person name="Valade R."/>
        </authorList>
    </citation>
    <scope>NUCLEOTIDE SEQUENCE</scope>
    <source>
        <strain evidence="2">SE15195</strain>
    </source>
</reference>
<feature type="compositionally biased region" description="Low complexity" evidence="1">
    <location>
        <begin position="19"/>
        <end position="34"/>
    </location>
</feature>
<accession>A0A9Q9AV38</accession>
<protein>
    <submittedName>
        <fullName evidence="2">F-box-like domain superfamily protein</fullName>
    </submittedName>
</protein>
<organism evidence="2 3">
    <name type="scientific">Septoria linicola</name>
    <dbReference type="NCBI Taxonomy" id="215465"/>
    <lineage>
        <taxon>Eukaryota</taxon>
        <taxon>Fungi</taxon>
        <taxon>Dikarya</taxon>
        <taxon>Ascomycota</taxon>
        <taxon>Pezizomycotina</taxon>
        <taxon>Dothideomycetes</taxon>
        <taxon>Dothideomycetidae</taxon>
        <taxon>Mycosphaerellales</taxon>
        <taxon>Mycosphaerellaceae</taxon>
        <taxon>Septoria</taxon>
    </lineage>
</organism>
<feature type="region of interest" description="Disordered" evidence="1">
    <location>
        <begin position="288"/>
        <end position="308"/>
    </location>
</feature>
<feature type="region of interest" description="Disordered" evidence="1">
    <location>
        <begin position="1"/>
        <end position="47"/>
    </location>
</feature>
<evidence type="ECO:0000313" key="2">
    <source>
        <dbReference type="EMBL" id="USW56437.1"/>
    </source>
</evidence>
<dbReference type="Proteomes" id="UP001056384">
    <property type="component" value="Chromosome 8"/>
</dbReference>
<dbReference type="SUPFAM" id="SSF81383">
    <property type="entry name" value="F-box domain"/>
    <property type="match status" value="1"/>
</dbReference>
<name>A0A9Q9AV38_9PEZI</name>
<dbReference type="EMBL" id="CP099425">
    <property type="protein sequence ID" value="USW56437.1"/>
    <property type="molecule type" value="Genomic_DNA"/>
</dbReference>
<proteinExistence type="predicted"/>
<feature type="compositionally biased region" description="Basic and acidic residues" evidence="1">
    <location>
        <begin position="299"/>
        <end position="308"/>
    </location>
</feature>
<feature type="compositionally biased region" description="Polar residues" evidence="1">
    <location>
        <begin position="1"/>
        <end position="13"/>
    </location>
</feature>
<keyword evidence="3" id="KW-1185">Reference proteome</keyword>
<evidence type="ECO:0000313" key="3">
    <source>
        <dbReference type="Proteomes" id="UP001056384"/>
    </source>
</evidence>
<gene>
    <name evidence="2" type="ORF">Slin15195_G097560</name>
</gene>